<dbReference type="InterPro" id="IPR000424">
    <property type="entry name" value="Primosome_PriB/ssb"/>
</dbReference>
<dbReference type="HAMAP" id="MF_00984">
    <property type="entry name" value="SSB"/>
    <property type="match status" value="1"/>
</dbReference>
<feature type="compositionally biased region" description="Acidic residues" evidence="4">
    <location>
        <begin position="157"/>
        <end position="176"/>
    </location>
</feature>
<dbReference type="CDD" id="cd04496">
    <property type="entry name" value="SSB_OBF"/>
    <property type="match status" value="1"/>
</dbReference>
<feature type="compositionally biased region" description="Low complexity" evidence="4">
    <location>
        <begin position="117"/>
        <end position="156"/>
    </location>
</feature>
<comment type="caution">
    <text evidence="2">Lacks conserved residue(s) required for the propagation of feature annotation.</text>
</comment>
<protein>
    <recommendedName>
        <fullName evidence="2 3">Single-stranded DNA-binding protein</fullName>
        <shortName evidence="2">SSB</shortName>
    </recommendedName>
</protein>
<evidence type="ECO:0000256" key="1">
    <source>
        <dbReference type="ARBA" id="ARBA00023125"/>
    </source>
</evidence>
<dbReference type="GO" id="GO:0006260">
    <property type="term" value="P:DNA replication"/>
    <property type="evidence" value="ECO:0007669"/>
    <property type="project" value="InterPro"/>
</dbReference>
<comment type="subunit">
    <text evidence="2">Homotetramer.</text>
</comment>
<evidence type="ECO:0000256" key="3">
    <source>
        <dbReference type="PIRNR" id="PIRNR002070"/>
    </source>
</evidence>
<gene>
    <name evidence="5" type="ORF">VLK81_00405</name>
</gene>
<dbReference type="EMBL" id="JAYKOT010000001">
    <property type="protein sequence ID" value="MEB3428517.1"/>
    <property type="molecule type" value="Genomic_DNA"/>
</dbReference>
<dbReference type="PANTHER" id="PTHR10302">
    <property type="entry name" value="SINGLE-STRANDED DNA-BINDING PROTEIN"/>
    <property type="match status" value="1"/>
</dbReference>
<dbReference type="GO" id="GO:0003697">
    <property type="term" value="F:single-stranded DNA binding"/>
    <property type="evidence" value="ECO:0007669"/>
    <property type="project" value="UniProtKB-UniRule"/>
</dbReference>
<feature type="region of interest" description="Disordered" evidence="4">
    <location>
        <begin position="113"/>
        <end position="176"/>
    </location>
</feature>
<evidence type="ECO:0000313" key="6">
    <source>
        <dbReference type="Proteomes" id="UP001357733"/>
    </source>
</evidence>
<accession>A0AAW9MWX6</accession>
<dbReference type="GO" id="GO:0009295">
    <property type="term" value="C:nucleoid"/>
    <property type="evidence" value="ECO:0007669"/>
    <property type="project" value="TreeGrafter"/>
</dbReference>
<dbReference type="AlphaFoldDB" id="A0AAW9MWX6"/>
<name>A0AAW9MWX6_9FIRM</name>
<comment type="caution">
    <text evidence="5">The sequence shown here is derived from an EMBL/GenBank/DDBJ whole genome shotgun (WGS) entry which is preliminary data.</text>
</comment>
<dbReference type="PANTHER" id="PTHR10302:SF27">
    <property type="entry name" value="SINGLE-STRANDED DNA-BINDING PROTEIN"/>
    <property type="match status" value="1"/>
</dbReference>
<reference evidence="5 6" key="1">
    <citation type="submission" date="2024-01" db="EMBL/GenBank/DDBJ databases">
        <title>Complete genome sequence of Citroniella saccharovorans strain M6.X9, isolated from human fecal sample.</title>
        <authorList>
            <person name="Cheng G."/>
            <person name="Westerholm M."/>
            <person name="Schnurer A."/>
        </authorList>
    </citation>
    <scope>NUCLEOTIDE SEQUENCE [LARGE SCALE GENOMIC DNA]</scope>
    <source>
        <strain evidence="5 6">DSM 29873</strain>
    </source>
</reference>
<dbReference type="PROSITE" id="PS50935">
    <property type="entry name" value="SSB"/>
    <property type="match status" value="1"/>
</dbReference>
<sequence>MNSVVLIGRLTRDPELKYTSSQRAYCQFTLAVDKGLSKDKKMEFENSGRNTADFIRIIVWGPQAENCSRFLKKGRQCAINGSITTGSYKDSDGKTVYTTDVTANRVEFLEWGDRNDFSNSNNQNQNSYQRSDSNSGNNRSNDYNNSPNSFNSGNFDDFGDSNDDFEPFDSDESIPF</sequence>
<evidence type="ECO:0000313" key="5">
    <source>
        <dbReference type="EMBL" id="MEB3428517.1"/>
    </source>
</evidence>
<dbReference type="SUPFAM" id="SSF50249">
    <property type="entry name" value="Nucleic acid-binding proteins"/>
    <property type="match status" value="1"/>
</dbReference>
<evidence type="ECO:0000256" key="2">
    <source>
        <dbReference type="HAMAP-Rule" id="MF_00984"/>
    </source>
</evidence>
<dbReference type="PIRSF" id="PIRSF002070">
    <property type="entry name" value="SSB"/>
    <property type="match status" value="1"/>
</dbReference>
<evidence type="ECO:0000256" key="4">
    <source>
        <dbReference type="SAM" id="MobiDB-lite"/>
    </source>
</evidence>
<proteinExistence type="inferred from homology"/>
<dbReference type="Gene3D" id="2.40.50.140">
    <property type="entry name" value="Nucleic acid-binding proteins"/>
    <property type="match status" value="1"/>
</dbReference>
<organism evidence="5 6">
    <name type="scientific">Citroniella saccharovorans</name>
    <dbReference type="NCBI Taxonomy" id="2053367"/>
    <lineage>
        <taxon>Bacteria</taxon>
        <taxon>Bacillati</taxon>
        <taxon>Bacillota</taxon>
        <taxon>Tissierellia</taxon>
        <taxon>Tissierellales</taxon>
        <taxon>Peptoniphilaceae</taxon>
        <taxon>Citroniella</taxon>
    </lineage>
</organism>
<dbReference type="InterPro" id="IPR011344">
    <property type="entry name" value="ssDNA-bd"/>
</dbReference>
<dbReference type="RefSeq" id="WP_324618601.1">
    <property type="nucleotide sequence ID" value="NZ_JAYKOT010000001.1"/>
</dbReference>
<dbReference type="Proteomes" id="UP001357733">
    <property type="component" value="Unassembled WGS sequence"/>
</dbReference>
<dbReference type="NCBIfam" id="TIGR00621">
    <property type="entry name" value="ssb"/>
    <property type="match status" value="1"/>
</dbReference>
<dbReference type="Pfam" id="PF00436">
    <property type="entry name" value="SSB"/>
    <property type="match status" value="1"/>
</dbReference>
<keyword evidence="1 2" id="KW-0238">DNA-binding</keyword>
<dbReference type="InterPro" id="IPR012340">
    <property type="entry name" value="NA-bd_OB-fold"/>
</dbReference>
<keyword evidence="6" id="KW-1185">Reference proteome</keyword>